<feature type="compositionally biased region" description="Basic and acidic residues" evidence="1">
    <location>
        <begin position="553"/>
        <end position="564"/>
    </location>
</feature>
<evidence type="ECO:0000256" key="2">
    <source>
        <dbReference type="SAM" id="Phobius"/>
    </source>
</evidence>
<feature type="compositionally biased region" description="Basic and acidic residues" evidence="1">
    <location>
        <begin position="796"/>
        <end position="816"/>
    </location>
</feature>
<feature type="region of interest" description="Disordered" evidence="1">
    <location>
        <begin position="413"/>
        <end position="462"/>
    </location>
</feature>
<dbReference type="RefSeq" id="XP_018289758.1">
    <property type="nucleotide sequence ID" value="XM_018436325.1"/>
</dbReference>
<feature type="compositionally biased region" description="Basic and acidic residues" evidence="1">
    <location>
        <begin position="929"/>
        <end position="940"/>
    </location>
</feature>
<dbReference type="Proteomes" id="UP000077315">
    <property type="component" value="Unassembled WGS sequence"/>
</dbReference>
<gene>
    <name evidence="3" type="ORF">PHYBLDRAFT_170377</name>
</gene>
<protein>
    <submittedName>
        <fullName evidence="3">Uncharacterized protein</fullName>
    </submittedName>
</protein>
<dbReference type="GeneID" id="28997231"/>
<accession>A0A162N6W3</accession>
<reference evidence="4" key="1">
    <citation type="submission" date="2015-06" db="EMBL/GenBank/DDBJ databases">
        <title>Expansion of signal transduction pathways in fungi by whole-genome duplication.</title>
        <authorList>
            <consortium name="DOE Joint Genome Institute"/>
            <person name="Corrochano L.M."/>
            <person name="Kuo A."/>
            <person name="Marcet-Houben M."/>
            <person name="Polaino S."/>
            <person name="Salamov A."/>
            <person name="Villalobos J.M."/>
            <person name="Alvarez M.I."/>
            <person name="Avalos J."/>
            <person name="Benito E.P."/>
            <person name="Benoit I."/>
            <person name="Burger G."/>
            <person name="Camino L.P."/>
            <person name="Canovas D."/>
            <person name="Cerda-Olmedo E."/>
            <person name="Cheng J.-F."/>
            <person name="Dominguez A."/>
            <person name="Elias M."/>
            <person name="Eslava A.P."/>
            <person name="Glaser F."/>
            <person name="Grimwood J."/>
            <person name="Gutierrez G."/>
            <person name="Heitman J."/>
            <person name="Henrissat B."/>
            <person name="Iturriaga E.A."/>
            <person name="Lang B.F."/>
            <person name="Lavin J.L."/>
            <person name="Lee S."/>
            <person name="Li W."/>
            <person name="Lindquist E."/>
            <person name="Lopez-Garcia S."/>
            <person name="Luque E.M."/>
            <person name="Marcos A.T."/>
            <person name="Martin J."/>
            <person name="McCluskey K."/>
            <person name="Medina H.R."/>
            <person name="Miralles-Duran A."/>
            <person name="Miyazaki A."/>
            <person name="Munoz-Torres E."/>
            <person name="Oguiza J.A."/>
            <person name="Ohm R."/>
            <person name="Olmedo M."/>
            <person name="Orejas M."/>
            <person name="Ortiz-Castellanos L."/>
            <person name="Pisabarro A.G."/>
            <person name="Rodriguez-Romero J."/>
            <person name="Ruiz-Herrera J."/>
            <person name="Ruiz-Vazquez R."/>
            <person name="Sanz C."/>
            <person name="Schackwitz W."/>
            <person name="Schmutz J."/>
            <person name="Shahriari M."/>
            <person name="Shelest E."/>
            <person name="Silva-Franco F."/>
            <person name="Soanes D."/>
            <person name="Syed K."/>
            <person name="Tagua V.G."/>
            <person name="Talbot N.J."/>
            <person name="Thon M."/>
            <person name="De vries R.P."/>
            <person name="Wiebenga A."/>
            <person name="Yadav J.S."/>
            <person name="Braun E.L."/>
            <person name="Baker S."/>
            <person name="Garre V."/>
            <person name="Horwitz B."/>
            <person name="Torres-Martinez S."/>
            <person name="Idnurm A."/>
            <person name="Herrera-Estrella A."/>
            <person name="Gabaldon T."/>
            <person name="Grigoriev I.V."/>
        </authorList>
    </citation>
    <scope>NUCLEOTIDE SEQUENCE [LARGE SCALE GENOMIC DNA]</scope>
    <source>
        <strain evidence="4">NRRL 1555(-)</strain>
    </source>
</reference>
<feature type="compositionally biased region" description="Low complexity" evidence="1">
    <location>
        <begin position="913"/>
        <end position="928"/>
    </location>
</feature>
<feature type="compositionally biased region" description="Low complexity" evidence="1">
    <location>
        <begin position="537"/>
        <end position="552"/>
    </location>
</feature>
<dbReference type="EMBL" id="KV440985">
    <property type="protein sequence ID" value="OAD71718.1"/>
    <property type="molecule type" value="Genomic_DNA"/>
</dbReference>
<keyword evidence="4" id="KW-1185">Reference proteome</keyword>
<feature type="region of interest" description="Disordered" evidence="1">
    <location>
        <begin position="789"/>
        <end position="860"/>
    </location>
</feature>
<feature type="transmembrane region" description="Helical" evidence="2">
    <location>
        <begin position="7"/>
        <end position="31"/>
    </location>
</feature>
<evidence type="ECO:0000313" key="4">
    <source>
        <dbReference type="Proteomes" id="UP000077315"/>
    </source>
</evidence>
<evidence type="ECO:0000256" key="1">
    <source>
        <dbReference type="SAM" id="MobiDB-lite"/>
    </source>
</evidence>
<feature type="region of interest" description="Disordered" evidence="1">
    <location>
        <begin position="884"/>
        <end position="959"/>
    </location>
</feature>
<dbReference type="InParanoid" id="A0A162N6W3"/>
<evidence type="ECO:0000313" key="3">
    <source>
        <dbReference type="EMBL" id="OAD71718.1"/>
    </source>
</evidence>
<sequence length="1079" mass="116051">MNSKVYNAIYAAFALAYLIAPALLFIPVMLWEASPMPSAFCMAKSAKRRRPSMAGVGATPFVVVRPDGENQVEAHKNVMPQTILGMLSNWLGSLWSTGSQTTGEPSGSLLSKRHGGIPEHMFVDDSSSEAEDVVCVGKSSVFFGAGLRGYVPHLLPLHKLGRGIATMVFPVNGVAGTCGETHADLDGGVSSELVDECDESEVSVRLRFICDRFFSEGFAKPRLSARFIDAMLEEELNDSANKAHRDSLTEVAEPECGLVPKSAEETPVQRQESVQTPSGLDNADFVVPKPKFGTVEGLNEAFALSSWQSANGFFGECLSTGLPTPMEIDDDLAWSEVMEVEIPMEIDDVAEVMVLDANCGEKLMAHTYNPTVTDLQYVSQSANMDCDTNDLPACVPQQAADDKMEDDTEKIVLSGPSSLKKYDAPKPRQKVGADEVKGSKEPSMAVPRPKEKSSKLPRPASQKAIEEAKAAIEGPESKVASASCDLPSQLPKSLFGLRTERAKLVSSLASEVPEPVTTASCDKGKAPKKKAKTQGSTATPAAQVSVPVAAPSSKKEESIKEFKSDLPSASRGKKVKTSGGDEKADLVIEPIEGFANPRLSARFLDAMLEEELNDSENKAHRDSLAEVAEPECGVVHVPVDEILVFEQEFIQTPSGLDNAGFVVPKPKFGTVEGLNEAFALSSWQSANGFFGECLSTGLPTPMEIDDDLAWSEVMEVEIPMEIDDVAEVMVLDANCGEKLMAHTYNPTVTDLQYVSQSANMDCDTNDLPACVPQQAADDKMEDDTEKIVLSGPSSLKKYDAPKPRQKVGADEVKGSKEPSMAVPRPKEKSSKLPRPASQKAIEEAKAAIEGPESKVASASCDLPSQLPKSLFGLRTERAKLVSSLASKVPEPVTTASCDKGKAPKKKAKTQGSTATPAAQVSVPVAAPSSKKEESIKEFKSDLPSASRGKKVKTSGGDEKANLVIEPIGKEIGEPQIQPFPARNPASKPAKSSSKGGKEDPKSLLKYALRFKGDPTVNKDTFPWDYLRGDSRWVSWLSCKGSLFYVRFLQLSNSKDWIIVSLWDRHHAPPVSLVLSLGLA</sequence>
<keyword evidence="2" id="KW-1133">Transmembrane helix</keyword>
<keyword evidence="2" id="KW-0812">Transmembrane</keyword>
<feature type="region of interest" description="Disordered" evidence="1">
    <location>
        <begin position="973"/>
        <end position="1000"/>
    </location>
</feature>
<feature type="compositionally biased region" description="Basic and acidic residues" evidence="1">
    <location>
        <begin position="420"/>
        <end position="440"/>
    </location>
</feature>
<name>A0A162N6W3_PHYB8</name>
<proteinExistence type="predicted"/>
<organism evidence="3 4">
    <name type="scientific">Phycomyces blakesleeanus (strain ATCC 8743b / DSM 1359 / FGSC 10004 / NBRC 33097 / NRRL 1555)</name>
    <dbReference type="NCBI Taxonomy" id="763407"/>
    <lineage>
        <taxon>Eukaryota</taxon>
        <taxon>Fungi</taxon>
        <taxon>Fungi incertae sedis</taxon>
        <taxon>Mucoromycota</taxon>
        <taxon>Mucoromycotina</taxon>
        <taxon>Mucoromycetes</taxon>
        <taxon>Mucorales</taxon>
        <taxon>Phycomycetaceae</taxon>
        <taxon>Phycomyces</taxon>
    </lineage>
</organism>
<feature type="region of interest" description="Disordered" evidence="1">
    <location>
        <begin position="509"/>
        <end position="580"/>
    </location>
</feature>
<keyword evidence="2" id="KW-0472">Membrane</keyword>
<dbReference type="AlphaFoldDB" id="A0A162N6W3"/>
<feature type="compositionally biased region" description="Low complexity" evidence="1">
    <location>
        <begin position="984"/>
        <end position="994"/>
    </location>
</feature>
<dbReference type="VEuPathDB" id="FungiDB:PHYBLDRAFT_170377"/>